<dbReference type="Proteomes" id="UP000694428">
    <property type="component" value="Unplaced"/>
</dbReference>
<dbReference type="SUPFAM" id="SSF48264">
    <property type="entry name" value="Cytochrome P450"/>
    <property type="match status" value="1"/>
</dbReference>
<dbReference type="InterPro" id="IPR036396">
    <property type="entry name" value="Cyt_P450_sf"/>
</dbReference>
<dbReference type="GO" id="GO:0004497">
    <property type="term" value="F:monooxygenase activity"/>
    <property type="evidence" value="ECO:0007669"/>
    <property type="project" value="InterPro"/>
</dbReference>
<reference evidence="3" key="2">
    <citation type="submission" date="2025-09" db="UniProtKB">
        <authorList>
            <consortium name="Ensembl"/>
        </authorList>
    </citation>
    <scope>IDENTIFICATION</scope>
</reference>
<organism evidence="3 4">
    <name type="scientific">Pavo cristatus</name>
    <name type="common">Indian peafowl</name>
    <name type="synonym">Blue peafowl</name>
    <dbReference type="NCBI Taxonomy" id="9049"/>
    <lineage>
        <taxon>Eukaryota</taxon>
        <taxon>Metazoa</taxon>
        <taxon>Chordata</taxon>
        <taxon>Craniata</taxon>
        <taxon>Vertebrata</taxon>
        <taxon>Euteleostomi</taxon>
        <taxon>Archelosauria</taxon>
        <taxon>Archosauria</taxon>
        <taxon>Dinosauria</taxon>
        <taxon>Saurischia</taxon>
        <taxon>Theropoda</taxon>
        <taxon>Coelurosauria</taxon>
        <taxon>Aves</taxon>
        <taxon>Neognathae</taxon>
        <taxon>Galloanserae</taxon>
        <taxon>Galliformes</taxon>
        <taxon>Phasianidae</taxon>
        <taxon>Phasianinae</taxon>
        <taxon>Pavo</taxon>
    </lineage>
</organism>
<keyword evidence="4" id="KW-1185">Reference proteome</keyword>
<dbReference type="Gene3D" id="1.10.630.10">
    <property type="entry name" value="Cytochrome P450"/>
    <property type="match status" value="1"/>
</dbReference>
<keyword evidence="2" id="KW-1133">Transmembrane helix</keyword>
<feature type="region of interest" description="Disordered" evidence="1">
    <location>
        <begin position="1"/>
        <end position="63"/>
    </location>
</feature>
<feature type="compositionally biased region" description="Gly residues" evidence="1">
    <location>
        <begin position="131"/>
        <end position="142"/>
    </location>
</feature>
<evidence type="ECO:0000313" key="4">
    <source>
        <dbReference type="Proteomes" id="UP000694428"/>
    </source>
</evidence>
<accession>A0A8C9FXM0</accession>
<feature type="compositionally biased region" description="Low complexity" evidence="1">
    <location>
        <begin position="116"/>
        <end position="130"/>
    </location>
</feature>
<evidence type="ECO:0000256" key="1">
    <source>
        <dbReference type="SAM" id="MobiDB-lite"/>
    </source>
</evidence>
<keyword evidence="2" id="KW-0812">Transmembrane</keyword>
<feature type="region of interest" description="Disordered" evidence="1">
    <location>
        <begin position="89"/>
        <end position="146"/>
    </location>
</feature>
<protein>
    <submittedName>
        <fullName evidence="3">Uncharacterized protein</fullName>
    </submittedName>
</protein>
<dbReference type="GO" id="GO:0005506">
    <property type="term" value="F:iron ion binding"/>
    <property type="evidence" value="ECO:0007669"/>
    <property type="project" value="InterPro"/>
</dbReference>
<name>A0A8C9FXM0_PAVCR</name>
<keyword evidence="2" id="KW-0472">Membrane</keyword>
<reference evidence="3" key="1">
    <citation type="submission" date="2025-08" db="UniProtKB">
        <authorList>
            <consortium name="Ensembl"/>
        </authorList>
    </citation>
    <scope>IDENTIFICATION</scope>
</reference>
<dbReference type="GO" id="GO:0016705">
    <property type="term" value="F:oxidoreductase activity, acting on paired donors, with incorporation or reduction of molecular oxygen"/>
    <property type="evidence" value="ECO:0007669"/>
    <property type="project" value="InterPro"/>
</dbReference>
<evidence type="ECO:0000313" key="3">
    <source>
        <dbReference type="Ensembl" id="ENSPSTP00000019395.1"/>
    </source>
</evidence>
<sequence length="242" mass="24922">MPSSRHQAPAGSAPTVPTAHQRSPVGRARSLSRGQKGVGEEKETRRGCLSAISQTRGGSGKDIPKARISAFSVFPGLRTKVFSIRRHKLPSASAAQPRPAPQPARPADAGGGAPVGRSTRGGSASAQRGAAGRGRATGGSGAMGPAAGNAEPAAAAGGGPWLLLALPPLLLLFALVVRQLLKQRRPPGFPPGPAGLPLIGNIHSLGAEQPHVYMRRQSQIHGQFLFITPFHGSSLFLHASKK</sequence>
<dbReference type="GO" id="GO:0020037">
    <property type="term" value="F:heme binding"/>
    <property type="evidence" value="ECO:0007669"/>
    <property type="project" value="InterPro"/>
</dbReference>
<feature type="transmembrane region" description="Helical" evidence="2">
    <location>
        <begin position="161"/>
        <end position="181"/>
    </location>
</feature>
<dbReference type="Ensembl" id="ENSPSTT00000020325.1">
    <property type="protein sequence ID" value="ENSPSTP00000019395.1"/>
    <property type="gene ID" value="ENSPSTG00000014024.1"/>
</dbReference>
<dbReference type="AlphaFoldDB" id="A0A8C9FXM0"/>
<evidence type="ECO:0000256" key="2">
    <source>
        <dbReference type="SAM" id="Phobius"/>
    </source>
</evidence>
<proteinExistence type="predicted"/>